<proteinExistence type="predicted"/>
<name>A0A174GV83_9CLOT</name>
<accession>A0A174GV83</accession>
<evidence type="ECO:0000256" key="1">
    <source>
        <dbReference type="SAM" id="Phobius"/>
    </source>
</evidence>
<sequence>MTVYLVNLVIVTIFSLLADIVVKDKYHYGKRKYNLLFLFIALLSLILVSGLRYKVGTDFAQYSEIYSVFGNQPISWGEQEFGFDALNKILYRINKNPQFFFLITSILINLGIVIFVREYSINLPLSMYFYITNYTYYVTMNGVRQYIAAVILALGFKFVLNKDFKRYVIVILIASTFHASAFIMIPVYFLAITDIKSIWNKGFSCLIGFAFVFYQPFVNIMFKFLENSSYAHYQSELSNLDDGANILRVIVWALPIVLFALRKKRAEEMFGEKSSIIFNFCFYGMCFMALAYRHKYFARLTMYFDIYYLLLFPMIIKLFNKKENRIIAYGMVVGYFLYSTFLLLSGDAWIYPYKYNLNIF</sequence>
<feature type="transmembrane region" description="Helical" evidence="1">
    <location>
        <begin position="168"/>
        <end position="191"/>
    </location>
</feature>
<dbReference type="Proteomes" id="UP000095594">
    <property type="component" value="Unassembled WGS sequence"/>
</dbReference>
<feature type="transmembrane region" description="Helical" evidence="1">
    <location>
        <begin position="34"/>
        <end position="53"/>
    </location>
</feature>
<evidence type="ECO:0000313" key="3">
    <source>
        <dbReference type="Proteomes" id="UP000095594"/>
    </source>
</evidence>
<dbReference type="RefSeq" id="WP_055266090.1">
    <property type="nucleotide sequence ID" value="NZ_CABIXQ010000012.1"/>
</dbReference>
<keyword evidence="1" id="KW-0472">Membrane</keyword>
<dbReference type="Pfam" id="PF14897">
    <property type="entry name" value="EpsG"/>
    <property type="match status" value="1"/>
</dbReference>
<feature type="transmembrane region" description="Helical" evidence="1">
    <location>
        <begin position="274"/>
        <end position="294"/>
    </location>
</feature>
<keyword evidence="1" id="KW-1133">Transmembrane helix</keyword>
<organism evidence="2 3">
    <name type="scientific">Clostridium disporicum</name>
    <dbReference type="NCBI Taxonomy" id="84024"/>
    <lineage>
        <taxon>Bacteria</taxon>
        <taxon>Bacillati</taxon>
        <taxon>Bacillota</taxon>
        <taxon>Clostridia</taxon>
        <taxon>Eubacteriales</taxon>
        <taxon>Clostridiaceae</taxon>
        <taxon>Clostridium</taxon>
    </lineage>
</organism>
<dbReference type="AlphaFoldDB" id="A0A174GV83"/>
<dbReference type="OrthoDB" id="1649543at2"/>
<keyword evidence="1" id="KW-0812">Transmembrane</keyword>
<feature type="transmembrane region" description="Helical" evidence="1">
    <location>
        <begin position="326"/>
        <end position="351"/>
    </location>
</feature>
<protein>
    <submittedName>
        <fullName evidence="2">Capsular polysaccharide biosynthesis protein</fullName>
    </submittedName>
</protein>
<feature type="transmembrane region" description="Helical" evidence="1">
    <location>
        <begin position="203"/>
        <end position="225"/>
    </location>
</feature>
<dbReference type="EMBL" id="CYZX01000012">
    <property type="protein sequence ID" value="CUO64759.1"/>
    <property type="molecule type" value="Genomic_DNA"/>
</dbReference>
<gene>
    <name evidence="2" type="ORF">ERS852471_01961</name>
</gene>
<feature type="transmembrane region" description="Helical" evidence="1">
    <location>
        <begin position="6"/>
        <end position="22"/>
    </location>
</feature>
<dbReference type="InterPro" id="IPR049458">
    <property type="entry name" value="EpsG-like"/>
</dbReference>
<feature type="transmembrane region" description="Helical" evidence="1">
    <location>
        <begin position="99"/>
        <end position="116"/>
    </location>
</feature>
<feature type="transmembrane region" description="Helical" evidence="1">
    <location>
        <begin position="136"/>
        <end position="156"/>
    </location>
</feature>
<feature type="transmembrane region" description="Helical" evidence="1">
    <location>
        <begin position="245"/>
        <end position="262"/>
    </location>
</feature>
<evidence type="ECO:0000313" key="2">
    <source>
        <dbReference type="EMBL" id="CUO64759.1"/>
    </source>
</evidence>
<reference evidence="2 3" key="1">
    <citation type="submission" date="2015-09" db="EMBL/GenBank/DDBJ databases">
        <authorList>
            <consortium name="Pathogen Informatics"/>
        </authorList>
    </citation>
    <scope>NUCLEOTIDE SEQUENCE [LARGE SCALE GENOMIC DNA]</scope>
    <source>
        <strain evidence="2 3">2789STDY5834856</strain>
    </source>
</reference>
<feature type="transmembrane region" description="Helical" evidence="1">
    <location>
        <begin position="300"/>
        <end position="319"/>
    </location>
</feature>